<feature type="region of interest" description="Disordered" evidence="1">
    <location>
        <begin position="39"/>
        <end position="69"/>
    </location>
</feature>
<dbReference type="Proteomes" id="UP000634136">
    <property type="component" value="Unassembled WGS sequence"/>
</dbReference>
<reference evidence="2" key="1">
    <citation type="submission" date="2020-09" db="EMBL/GenBank/DDBJ databases">
        <title>Genome-Enabled Discovery of Anthraquinone Biosynthesis in Senna tora.</title>
        <authorList>
            <person name="Kang S.-H."/>
            <person name="Pandey R.P."/>
            <person name="Lee C.-M."/>
            <person name="Sim J.-S."/>
            <person name="Jeong J.-T."/>
            <person name="Choi B.-S."/>
            <person name="Jung M."/>
            <person name="Ginzburg D."/>
            <person name="Zhao K."/>
            <person name="Won S.Y."/>
            <person name="Oh T.-J."/>
            <person name="Yu Y."/>
            <person name="Kim N.-H."/>
            <person name="Lee O.R."/>
            <person name="Lee T.-H."/>
            <person name="Bashyal P."/>
            <person name="Kim T.-S."/>
            <person name="Lee W.-H."/>
            <person name="Kawkins C."/>
            <person name="Kim C.-K."/>
            <person name="Kim J.S."/>
            <person name="Ahn B.O."/>
            <person name="Rhee S.Y."/>
            <person name="Sohng J.K."/>
        </authorList>
    </citation>
    <scope>NUCLEOTIDE SEQUENCE</scope>
    <source>
        <tissue evidence="2">Leaf</tissue>
    </source>
</reference>
<sequence>MALCCPRLGVFNYLTVVSNDWLLYPIVARLLADVGKPGASRKRWGSRQTGVPNQEGVDHCEAQGRQDSSVPGRLIMAKLKVTIKPGMSP</sequence>
<evidence type="ECO:0000313" key="2">
    <source>
        <dbReference type="EMBL" id="KAF7841609.1"/>
    </source>
</evidence>
<comment type="caution">
    <text evidence="2">The sequence shown here is derived from an EMBL/GenBank/DDBJ whole genome shotgun (WGS) entry which is preliminary data.</text>
</comment>
<dbReference type="EMBL" id="JAAIUW010000002">
    <property type="protein sequence ID" value="KAF7841609.1"/>
    <property type="molecule type" value="Genomic_DNA"/>
</dbReference>
<protein>
    <submittedName>
        <fullName evidence="2">Uncharacterized protein</fullName>
    </submittedName>
</protein>
<keyword evidence="3" id="KW-1185">Reference proteome</keyword>
<dbReference type="AlphaFoldDB" id="A0A834XC97"/>
<accession>A0A834XC97</accession>
<proteinExistence type="predicted"/>
<organism evidence="2 3">
    <name type="scientific">Senna tora</name>
    <dbReference type="NCBI Taxonomy" id="362788"/>
    <lineage>
        <taxon>Eukaryota</taxon>
        <taxon>Viridiplantae</taxon>
        <taxon>Streptophyta</taxon>
        <taxon>Embryophyta</taxon>
        <taxon>Tracheophyta</taxon>
        <taxon>Spermatophyta</taxon>
        <taxon>Magnoliopsida</taxon>
        <taxon>eudicotyledons</taxon>
        <taxon>Gunneridae</taxon>
        <taxon>Pentapetalae</taxon>
        <taxon>rosids</taxon>
        <taxon>fabids</taxon>
        <taxon>Fabales</taxon>
        <taxon>Fabaceae</taxon>
        <taxon>Caesalpinioideae</taxon>
        <taxon>Cassia clade</taxon>
        <taxon>Senna</taxon>
    </lineage>
</organism>
<name>A0A834XC97_9FABA</name>
<evidence type="ECO:0000256" key="1">
    <source>
        <dbReference type="SAM" id="MobiDB-lite"/>
    </source>
</evidence>
<gene>
    <name evidence="2" type="ORF">G2W53_003907</name>
</gene>
<evidence type="ECO:0000313" key="3">
    <source>
        <dbReference type="Proteomes" id="UP000634136"/>
    </source>
</evidence>